<dbReference type="GO" id="GO:0016301">
    <property type="term" value="F:kinase activity"/>
    <property type="evidence" value="ECO:0007669"/>
    <property type="project" value="UniProtKB-KW"/>
</dbReference>
<protein>
    <submittedName>
        <fullName evidence="8">CNKR2 kinase</fullName>
    </submittedName>
</protein>
<keyword evidence="8" id="KW-0418">Kinase</keyword>
<dbReference type="Gene3D" id="2.30.29.30">
    <property type="entry name" value="Pleckstrin-homology domain (PH domain)/Phosphotyrosine-binding domain (PTB)"/>
    <property type="match status" value="1"/>
</dbReference>
<feature type="compositionally biased region" description="Polar residues" evidence="3">
    <location>
        <begin position="681"/>
        <end position="696"/>
    </location>
</feature>
<dbReference type="SUPFAM" id="SSF50156">
    <property type="entry name" value="PDZ domain-like"/>
    <property type="match status" value="1"/>
</dbReference>
<dbReference type="CDD" id="cd09511">
    <property type="entry name" value="SAM_CNK1_2_3-suppressor"/>
    <property type="match status" value="1"/>
</dbReference>
<dbReference type="InterPro" id="IPR010599">
    <property type="entry name" value="CNK2/3_dom"/>
</dbReference>
<dbReference type="GO" id="GO:0016020">
    <property type="term" value="C:membrane"/>
    <property type="evidence" value="ECO:0007669"/>
    <property type="project" value="InterPro"/>
</dbReference>
<dbReference type="InterPro" id="IPR001478">
    <property type="entry name" value="PDZ"/>
</dbReference>
<dbReference type="Pfam" id="PF06663">
    <property type="entry name" value="CNK2_3_dom"/>
    <property type="match status" value="1"/>
</dbReference>
<dbReference type="InterPro" id="IPR017874">
    <property type="entry name" value="CRIC_domain"/>
</dbReference>
<dbReference type="PANTHER" id="PTHR12844:SF12">
    <property type="entry name" value="CONNECTOR ENHANCER OF KINASE SUPPRESSOR OF RAS 2"/>
    <property type="match status" value="1"/>
</dbReference>
<dbReference type="Gene3D" id="1.10.150.50">
    <property type="entry name" value="Transcription Factor, Ets-1"/>
    <property type="match status" value="1"/>
</dbReference>
<dbReference type="InterPro" id="IPR013761">
    <property type="entry name" value="SAM/pointed_sf"/>
</dbReference>
<comment type="caution">
    <text evidence="8">The sequence shown here is derived from an EMBL/GenBank/DDBJ whole genome shotgun (WGS) entry which is preliminary data.</text>
</comment>
<feature type="non-terminal residue" evidence="8">
    <location>
        <position position="1"/>
    </location>
</feature>
<dbReference type="InterPro" id="IPR001660">
    <property type="entry name" value="SAM"/>
</dbReference>
<dbReference type="PROSITE" id="PS51290">
    <property type="entry name" value="CRIC"/>
    <property type="match status" value="1"/>
</dbReference>
<dbReference type="SUPFAM" id="SSF47769">
    <property type="entry name" value="SAM/Pointed domain"/>
    <property type="match status" value="1"/>
</dbReference>
<feature type="non-terminal residue" evidence="8">
    <location>
        <position position="1005"/>
    </location>
</feature>
<feature type="domain" description="PDZ" evidence="6">
    <location>
        <begin position="194"/>
        <end position="276"/>
    </location>
</feature>
<dbReference type="InterPro" id="IPR051566">
    <property type="entry name" value="CNKSR"/>
</dbReference>
<dbReference type="Pfam" id="PF00536">
    <property type="entry name" value="SAM_1"/>
    <property type="match status" value="1"/>
</dbReference>
<evidence type="ECO:0000256" key="3">
    <source>
        <dbReference type="SAM" id="MobiDB-lite"/>
    </source>
</evidence>
<dbReference type="OrthoDB" id="74412at2759"/>
<dbReference type="PROSITE" id="PS50105">
    <property type="entry name" value="SAM_DOMAIN"/>
    <property type="match status" value="1"/>
</dbReference>
<dbReference type="CDD" id="cd06748">
    <property type="entry name" value="PDZ_CNK1_2_3-like"/>
    <property type="match status" value="1"/>
</dbReference>
<dbReference type="InterPro" id="IPR036034">
    <property type="entry name" value="PDZ_sf"/>
</dbReference>
<evidence type="ECO:0000259" key="4">
    <source>
        <dbReference type="PROSITE" id="PS50003"/>
    </source>
</evidence>
<dbReference type="Pfam" id="PF00169">
    <property type="entry name" value="PH"/>
    <property type="match status" value="1"/>
</dbReference>
<feature type="domain" description="SAM" evidence="5">
    <location>
        <begin position="1"/>
        <end position="55"/>
    </location>
</feature>
<dbReference type="InterPro" id="IPR049628">
    <property type="entry name" value="CNK1-3_SAM"/>
</dbReference>
<dbReference type="InterPro" id="IPR001849">
    <property type="entry name" value="PH_domain"/>
</dbReference>
<dbReference type="AlphaFoldDB" id="A0A7L1JE84"/>
<evidence type="ECO:0000256" key="1">
    <source>
        <dbReference type="ARBA" id="ARBA00009498"/>
    </source>
</evidence>
<accession>A0A7L1JE84</accession>
<dbReference type="Proteomes" id="UP000525416">
    <property type="component" value="Unassembled WGS sequence"/>
</dbReference>
<proteinExistence type="inferred from homology"/>
<feature type="region of interest" description="Disordered" evidence="3">
    <location>
        <begin position="389"/>
        <end position="418"/>
    </location>
</feature>
<evidence type="ECO:0000259" key="6">
    <source>
        <dbReference type="PROSITE" id="PS50106"/>
    </source>
</evidence>
<dbReference type="FunFam" id="2.30.29.30:FF:000092">
    <property type="entry name" value="Connector enhancer of kinase suppressor of Ras 2"/>
    <property type="match status" value="1"/>
</dbReference>
<reference evidence="8 9" key="1">
    <citation type="submission" date="2019-09" db="EMBL/GenBank/DDBJ databases">
        <title>Bird 10,000 Genomes (B10K) Project - Family phase.</title>
        <authorList>
            <person name="Zhang G."/>
        </authorList>
    </citation>
    <scope>NUCLEOTIDE SEQUENCE [LARGE SCALE GENOMIC DNA]</scope>
    <source>
        <strain evidence="8">B10K-DU-002-16</strain>
        <tissue evidence="8">Muscle</tissue>
    </source>
</reference>
<dbReference type="SMART" id="SM00228">
    <property type="entry name" value="PDZ"/>
    <property type="match status" value="1"/>
</dbReference>
<dbReference type="InterPro" id="IPR011993">
    <property type="entry name" value="PH-like_dom_sf"/>
</dbReference>
<dbReference type="SUPFAM" id="SSF50729">
    <property type="entry name" value="PH domain-like"/>
    <property type="match status" value="1"/>
</dbReference>
<gene>
    <name evidence="8" type="primary">Cnksr2_0</name>
    <name evidence="8" type="ORF">RYNNIG_R02233</name>
</gene>
<dbReference type="PROSITE" id="PS50106">
    <property type="entry name" value="PDZ"/>
    <property type="match status" value="1"/>
</dbReference>
<feature type="region of interest" description="Disordered" evidence="3">
    <location>
        <begin position="763"/>
        <end position="841"/>
    </location>
</feature>
<dbReference type="Pfam" id="PF00595">
    <property type="entry name" value="PDZ"/>
    <property type="match status" value="1"/>
</dbReference>
<dbReference type="GO" id="GO:0009966">
    <property type="term" value="P:regulation of signal transduction"/>
    <property type="evidence" value="ECO:0007669"/>
    <property type="project" value="InterPro"/>
</dbReference>
<feature type="region of interest" description="Disordered" evidence="3">
    <location>
        <begin position="681"/>
        <end position="739"/>
    </location>
</feature>
<evidence type="ECO:0000256" key="2">
    <source>
        <dbReference type="ARBA" id="ARBA00022553"/>
    </source>
</evidence>
<keyword evidence="2" id="KW-0597">Phosphoprotein</keyword>
<dbReference type="SMART" id="SM00454">
    <property type="entry name" value="SAM"/>
    <property type="match status" value="1"/>
</dbReference>
<dbReference type="CDD" id="cd01260">
    <property type="entry name" value="PH_CNK_mammalian-like"/>
    <property type="match status" value="1"/>
</dbReference>
<feature type="compositionally biased region" description="Polar residues" evidence="3">
    <location>
        <begin position="481"/>
        <end position="492"/>
    </location>
</feature>
<keyword evidence="8" id="KW-0808">Transferase</keyword>
<evidence type="ECO:0000313" key="8">
    <source>
        <dbReference type="EMBL" id="NXN49093.1"/>
    </source>
</evidence>
<organism evidence="8 9">
    <name type="scientific">Rynchops niger</name>
    <name type="common">Black skimmer</name>
    <dbReference type="NCBI Taxonomy" id="227184"/>
    <lineage>
        <taxon>Eukaryota</taxon>
        <taxon>Metazoa</taxon>
        <taxon>Chordata</taxon>
        <taxon>Craniata</taxon>
        <taxon>Vertebrata</taxon>
        <taxon>Euteleostomi</taxon>
        <taxon>Archelosauria</taxon>
        <taxon>Archosauria</taxon>
        <taxon>Dinosauria</taxon>
        <taxon>Saurischia</taxon>
        <taxon>Theropoda</taxon>
        <taxon>Coelurosauria</taxon>
        <taxon>Aves</taxon>
        <taxon>Neognathae</taxon>
        <taxon>Neoaves</taxon>
        <taxon>Charadriiformes</taxon>
        <taxon>Laridae</taxon>
        <taxon>Rynchops</taxon>
    </lineage>
</organism>
<dbReference type="FunFam" id="2.30.42.10:FF:000060">
    <property type="entry name" value="Connector enhancer of kinase suppressor of Ras 2"/>
    <property type="match status" value="1"/>
</dbReference>
<feature type="region of interest" description="Disordered" evidence="3">
    <location>
        <begin position="459"/>
        <end position="492"/>
    </location>
</feature>
<evidence type="ECO:0000259" key="7">
    <source>
        <dbReference type="PROSITE" id="PS51290"/>
    </source>
</evidence>
<sequence>GLDDCLQQYIKNFEREKINGEQLLHITHQELEELGVTRIGHQELILEAVDLLCALNYGLETENLRTLSHKLNASAKNLQNFITGRRRSGHYDGRASRRLPNDFLTSVVDLIGAAKNLLAWLDRSPFVSVTEYSLLKNNIVQLCLELTTIVQQDCTVYETENKILHVCKTLSGICDHIISLSSDSLVSQSAHLEVVHLTSIMPSEGLGMYIKSTYDGLHVITGTTENSPADQCKKIHAGDEVIQVNHQTVVGWQLKNLVNALREDPNGVILTLKKRPQNTLVSAPALLKNVRWKPLALQPVIPTSPTSSSTTPTSTMGMSSKMENSALQDVFILSPMSGLYGPREDIGIMSCDDISKFGKPGMKGSESPGYFLEHESGKYYTLIEGEGPPVGSEYERSRATGVRRREKTPTHDLRPVSMPAEYSWIGESKDQNTYKRGSRDSENSLLRYLSDDKILVIQEEPLTQKDNKRDTGHRSRKKGKNTSSPNYPISPPMLTSTINVRLEPGQQDVLNFSLAENNTVPLYHVRSSLTSGSRRRISCKDLGHGDCEGWLWKKKDAKGYFTQKWKKYWFILKDSSLYWYTNQNDEKAEGFISLPEFRIDRAIECRRKHAFKACHPKIKSFYFATDCLEEMNRWMNRLGLAAIGYTPDDKDIHPDEDYWSESDQDDIDGSLTLKQEGSSTLCDTYHRTPSVNSSSPFPEAKHSRHFSSESTYSRSSAEDSRQDVAGSTHSSGCRPPYRERRSWQDLIETPLTSSGLHFLQTVPPDAEYTSGQPGMSPDKRRQATLPVQRRHNYEQDGPFPLVESQRGHSSHSRPQKQRSQSLPRNRDVRAKGRVQSIEGTDDRLEEKVPIRRHNSFCAEGFFICFLSENIKDIGEHTDGLQELYKSLEQASLSAFGEQRPSTKQEFRRSFVKRCNDPVINEKLHHIRVLKSTLKAKEGDLTVINSLLDDPNLTSKKFKDWKLKNYEFFLDICEYSAAVKSQNGASELATSAPMLTHTHSFIETHV</sequence>
<dbReference type="PANTHER" id="PTHR12844">
    <property type="entry name" value="CONNECTOR ENCHANCER OF KINASE SUPPRESSOR OF RAS"/>
    <property type="match status" value="1"/>
</dbReference>
<feature type="compositionally biased region" description="Basic and acidic residues" evidence="3">
    <location>
        <begin position="462"/>
        <end position="473"/>
    </location>
</feature>
<dbReference type="GO" id="GO:0005737">
    <property type="term" value="C:cytoplasm"/>
    <property type="evidence" value="ECO:0007669"/>
    <property type="project" value="InterPro"/>
</dbReference>
<dbReference type="Pfam" id="PF10534">
    <property type="entry name" value="CRIC_ras_sig"/>
    <property type="match status" value="1"/>
</dbReference>
<dbReference type="Gene3D" id="2.30.42.10">
    <property type="match status" value="1"/>
</dbReference>
<evidence type="ECO:0000259" key="5">
    <source>
        <dbReference type="PROSITE" id="PS50105"/>
    </source>
</evidence>
<comment type="similarity">
    <text evidence="1">Belongs to the CNKSR family.</text>
</comment>
<dbReference type="PROSITE" id="PS50003">
    <property type="entry name" value="PH_DOMAIN"/>
    <property type="match status" value="1"/>
</dbReference>
<feature type="domain" description="CRIC" evidence="7">
    <location>
        <begin position="63"/>
        <end position="157"/>
    </location>
</feature>
<dbReference type="SMART" id="SM00233">
    <property type="entry name" value="PH"/>
    <property type="match status" value="1"/>
</dbReference>
<dbReference type="EMBL" id="VXBH01000493">
    <property type="protein sequence ID" value="NXN49093.1"/>
    <property type="molecule type" value="Genomic_DNA"/>
</dbReference>
<feature type="domain" description="PH" evidence="4">
    <location>
        <begin position="544"/>
        <end position="643"/>
    </location>
</feature>
<name>A0A7L1JE84_RYNNI</name>
<keyword evidence="9" id="KW-1185">Reference proteome</keyword>
<evidence type="ECO:0000313" key="9">
    <source>
        <dbReference type="Proteomes" id="UP000525416"/>
    </source>
</evidence>